<protein>
    <submittedName>
        <fullName evidence="1">Uncharacterized protein</fullName>
    </submittedName>
</protein>
<name>A0A2T5J5F1_9SPHI</name>
<dbReference type="RefSeq" id="WP_107831046.1">
    <property type="nucleotide sequence ID" value="NZ_CP160205.1"/>
</dbReference>
<gene>
    <name evidence="1" type="ORF">C8P68_10978</name>
</gene>
<keyword evidence="2" id="KW-1185">Reference proteome</keyword>
<evidence type="ECO:0000313" key="1">
    <source>
        <dbReference type="EMBL" id="PTQ93206.1"/>
    </source>
</evidence>
<dbReference type="AlphaFoldDB" id="A0A2T5J5F1"/>
<reference evidence="1 2" key="1">
    <citation type="submission" date="2018-04" db="EMBL/GenBank/DDBJ databases">
        <title>Genomic Encyclopedia of Archaeal and Bacterial Type Strains, Phase II (KMG-II): from individual species to whole genera.</title>
        <authorList>
            <person name="Goeker M."/>
        </authorList>
    </citation>
    <scope>NUCLEOTIDE SEQUENCE [LARGE SCALE GENOMIC DNA]</scope>
    <source>
        <strain evidence="1 2">DSM 26809</strain>
    </source>
</reference>
<accession>A0A2T5J5F1</accession>
<evidence type="ECO:0000313" key="2">
    <source>
        <dbReference type="Proteomes" id="UP000244168"/>
    </source>
</evidence>
<dbReference type="OrthoDB" id="796020at2"/>
<proteinExistence type="predicted"/>
<organism evidence="1 2">
    <name type="scientific">Mucilaginibacter yixingensis</name>
    <dbReference type="NCBI Taxonomy" id="1295612"/>
    <lineage>
        <taxon>Bacteria</taxon>
        <taxon>Pseudomonadati</taxon>
        <taxon>Bacteroidota</taxon>
        <taxon>Sphingobacteriia</taxon>
        <taxon>Sphingobacteriales</taxon>
        <taxon>Sphingobacteriaceae</taxon>
        <taxon>Mucilaginibacter</taxon>
    </lineage>
</organism>
<comment type="caution">
    <text evidence="1">The sequence shown here is derived from an EMBL/GenBank/DDBJ whole genome shotgun (WGS) entry which is preliminary data.</text>
</comment>
<dbReference type="Proteomes" id="UP000244168">
    <property type="component" value="Unassembled WGS sequence"/>
</dbReference>
<dbReference type="EMBL" id="QAOQ01000009">
    <property type="protein sequence ID" value="PTQ93206.1"/>
    <property type="molecule type" value="Genomic_DNA"/>
</dbReference>
<sequence length="135" mass="15073">MFRIKSGKTIFISSSPVIQLTSKNEVMHVTTAMRIFPAINEFKPASVIFDYDFLGNDLEKILRRFKANAYYSKIKVYCYKQAWHISTDALLQALGVDEFIYAEALKPAATKPSATITAINNMIEKTVAGSLEAAV</sequence>